<dbReference type="Proteomes" id="UP000046395">
    <property type="component" value="Unassembled WGS sequence"/>
</dbReference>
<evidence type="ECO:0000313" key="2">
    <source>
        <dbReference type="Proteomes" id="UP000046395"/>
    </source>
</evidence>
<evidence type="ECO:0000256" key="1">
    <source>
        <dbReference type="SAM" id="MobiDB-lite"/>
    </source>
</evidence>
<dbReference type="AlphaFoldDB" id="A0A5S6Q1R8"/>
<proteinExistence type="predicted"/>
<feature type="region of interest" description="Disordered" evidence="1">
    <location>
        <begin position="107"/>
        <end position="135"/>
    </location>
</feature>
<organism evidence="2 3">
    <name type="scientific">Trichuris muris</name>
    <name type="common">Mouse whipworm</name>
    <dbReference type="NCBI Taxonomy" id="70415"/>
    <lineage>
        <taxon>Eukaryota</taxon>
        <taxon>Metazoa</taxon>
        <taxon>Ecdysozoa</taxon>
        <taxon>Nematoda</taxon>
        <taxon>Enoplea</taxon>
        <taxon>Dorylaimia</taxon>
        <taxon>Trichinellida</taxon>
        <taxon>Trichuridae</taxon>
        <taxon>Trichuris</taxon>
    </lineage>
</organism>
<sequence>MGEKDDTLGKEAPRSSNIAYTLELRELKAGPSVNMEQRPQSWRRDMYSFSAANFAGSFAQGRSPATTLAVANHREGPERIAVRVSSTRNTLAATLWPANTLAVANHREPTAKRRARRFAHAPHGDSLRPKCSPAN</sequence>
<reference evidence="3" key="1">
    <citation type="submission" date="2019-12" db="UniProtKB">
        <authorList>
            <consortium name="WormBaseParasite"/>
        </authorList>
    </citation>
    <scope>IDENTIFICATION</scope>
</reference>
<protein>
    <submittedName>
        <fullName evidence="3">Uncharacterized protein</fullName>
    </submittedName>
</protein>
<name>A0A5S6Q1R8_TRIMR</name>
<accession>A0A5S6Q1R8</accession>
<evidence type="ECO:0000313" key="3">
    <source>
        <dbReference type="WBParaSite" id="TMUE_0000001089.1"/>
    </source>
</evidence>
<keyword evidence="2" id="KW-1185">Reference proteome</keyword>
<dbReference type="WBParaSite" id="TMUE_0000001089.1">
    <property type="protein sequence ID" value="TMUE_0000001089.1"/>
    <property type="gene ID" value="WBGene00297002"/>
</dbReference>